<feature type="transmembrane region" description="Helical" evidence="1">
    <location>
        <begin position="146"/>
        <end position="173"/>
    </location>
</feature>
<keyword evidence="4" id="KW-1185">Reference proteome</keyword>
<evidence type="ECO:0000256" key="1">
    <source>
        <dbReference type="SAM" id="Phobius"/>
    </source>
</evidence>
<dbReference type="GeneID" id="24095818"/>
<evidence type="ECO:0000313" key="3">
    <source>
        <dbReference type="EMBL" id="CCM00907.1"/>
    </source>
</evidence>
<dbReference type="FunCoup" id="J4HVQ2">
    <property type="interactions" value="165"/>
</dbReference>
<accession>J4HVQ2</accession>
<dbReference type="PANTHER" id="PTHR43948:SF21">
    <property type="entry name" value="DNAJ DOMAIN-CONTAINING PROTEIN"/>
    <property type="match status" value="1"/>
</dbReference>
<dbReference type="Gene3D" id="1.10.287.110">
    <property type="entry name" value="DnaJ domain"/>
    <property type="match status" value="1"/>
</dbReference>
<dbReference type="InterPro" id="IPR001623">
    <property type="entry name" value="DnaJ_domain"/>
</dbReference>
<name>J4HVQ2_9APHY</name>
<dbReference type="STRING" id="599839.J4HVQ2"/>
<dbReference type="RefSeq" id="XP_012180190.1">
    <property type="nucleotide sequence ID" value="XM_012324800.1"/>
</dbReference>
<evidence type="ECO:0000313" key="4">
    <source>
        <dbReference type="Proteomes" id="UP000006352"/>
    </source>
</evidence>
<dbReference type="PANTHER" id="PTHR43948">
    <property type="entry name" value="DNAJ HOMOLOG SUBFAMILY B"/>
    <property type="match status" value="1"/>
</dbReference>
<dbReference type="InterPro" id="IPR036869">
    <property type="entry name" value="J_dom_sf"/>
</dbReference>
<dbReference type="InParanoid" id="J4HVQ2"/>
<feature type="domain" description="J" evidence="2">
    <location>
        <begin position="6"/>
        <end position="76"/>
    </location>
</feature>
<dbReference type="PRINTS" id="PR00625">
    <property type="entry name" value="JDOMAIN"/>
</dbReference>
<evidence type="ECO:0000259" key="2">
    <source>
        <dbReference type="PROSITE" id="PS50076"/>
    </source>
</evidence>
<keyword evidence="1" id="KW-0472">Membrane</keyword>
<dbReference type="OrthoDB" id="442087at2759"/>
<proteinExistence type="predicted"/>
<dbReference type="SMART" id="SM00271">
    <property type="entry name" value="DnaJ"/>
    <property type="match status" value="1"/>
</dbReference>
<keyword evidence="1" id="KW-0812">Transmembrane</keyword>
<dbReference type="HOGENOM" id="CLU_073129_1_0_1"/>
<dbReference type="GO" id="GO:0005737">
    <property type="term" value="C:cytoplasm"/>
    <property type="evidence" value="ECO:0007669"/>
    <property type="project" value="TreeGrafter"/>
</dbReference>
<dbReference type="SUPFAM" id="SSF46565">
    <property type="entry name" value="Chaperone J-domain"/>
    <property type="match status" value="1"/>
</dbReference>
<keyword evidence="1" id="KW-1133">Transmembrane helix</keyword>
<dbReference type="Pfam" id="PF00226">
    <property type="entry name" value="DnaJ"/>
    <property type="match status" value="1"/>
</dbReference>
<dbReference type="GO" id="GO:0051082">
    <property type="term" value="F:unfolded protein binding"/>
    <property type="evidence" value="ECO:0007669"/>
    <property type="project" value="TreeGrafter"/>
</dbReference>
<dbReference type="CDD" id="cd06257">
    <property type="entry name" value="DnaJ"/>
    <property type="match status" value="1"/>
</dbReference>
<dbReference type="Proteomes" id="UP000006352">
    <property type="component" value="Unassembled WGS sequence"/>
</dbReference>
<dbReference type="GO" id="GO:0051087">
    <property type="term" value="F:protein-folding chaperone binding"/>
    <property type="evidence" value="ECO:0007669"/>
    <property type="project" value="TreeGrafter"/>
</dbReference>
<reference evidence="3 4" key="1">
    <citation type="journal article" date="2012" name="Appl. Environ. Microbiol.">
        <title>Short-read sequencing for genomic analysis of the brown rot fungus Fibroporia radiculosa.</title>
        <authorList>
            <person name="Tang J.D."/>
            <person name="Perkins A.D."/>
            <person name="Sonstegard T.S."/>
            <person name="Schroeder S.G."/>
            <person name="Burgess S.C."/>
            <person name="Diehl S.V."/>
        </authorList>
    </citation>
    <scope>NUCLEOTIDE SEQUENCE [LARGE SCALE GENOMIC DNA]</scope>
    <source>
        <strain evidence="3 4">TFFH 294</strain>
    </source>
</reference>
<gene>
    <name evidence="3" type="ORF">FIBRA_02953</name>
</gene>
<dbReference type="GO" id="GO:0005634">
    <property type="term" value="C:nucleus"/>
    <property type="evidence" value="ECO:0007669"/>
    <property type="project" value="TreeGrafter"/>
</dbReference>
<dbReference type="AlphaFoldDB" id="J4HVQ2"/>
<organism evidence="3 4">
    <name type="scientific">Fibroporia radiculosa</name>
    <dbReference type="NCBI Taxonomy" id="599839"/>
    <lineage>
        <taxon>Eukaryota</taxon>
        <taxon>Fungi</taxon>
        <taxon>Dikarya</taxon>
        <taxon>Basidiomycota</taxon>
        <taxon>Agaricomycotina</taxon>
        <taxon>Agaricomycetes</taxon>
        <taxon>Polyporales</taxon>
        <taxon>Fibroporiaceae</taxon>
        <taxon>Fibroporia</taxon>
    </lineage>
</organism>
<sequence>MSKFPDYYQLLSIPQTATPDEIRHAYKIQSLKTHPDRLVNATQAEKKAATERFQAVADAYYVLSDATRRREYDTIYVSRGAQGRTGEPQASANWFNTFASMFGGGVPNAGAGSSAGAPGTQPDADNVFADVFEELLRPEVQRHAPWWSWLGAICGAGLGFIIANIPGMMFGAYAGNRLGAIRDAKGKSVASVFAQLGGNQKAEILRALAAKVLGAAANSF</sequence>
<dbReference type="EMBL" id="HE797010">
    <property type="protein sequence ID" value="CCM00907.1"/>
    <property type="molecule type" value="Genomic_DNA"/>
</dbReference>
<dbReference type="PROSITE" id="PS50076">
    <property type="entry name" value="DNAJ_2"/>
    <property type="match status" value="1"/>
</dbReference>
<dbReference type="GO" id="GO:0044183">
    <property type="term" value="F:protein folding chaperone"/>
    <property type="evidence" value="ECO:0007669"/>
    <property type="project" value="TreeGrafter"/>
</dbReference>
<protein>
    <recommendedName>
        <fullName evidence="2">J domain-containing protein</fullName>
    </recommendedName>
</protein>